<protein>
    <submittedName>
        <fullName evidence="2">Uncharacterized protein</fullName>
    </submittedName>
</protein>
<gene>
    <name evidence="2" type="ORF">KSB_57850</name>
</gene>
<evidence type="ECO:0000313" key="2">
    <source>
        <dbReference type="EMBL" id="GHO57310.1"/>
    </source>
</evidence>
<dbReference type="Proteomes" id="UP000654345">
    <property type="component" value="Unassembled WGS sequence"/>
</dbReference>
<proteinExistence type="predicted"/>
<organism evidence="2 3">
    <name type="scientific">Ktedonobacter robiniae</name>
    <dbReference type="NCBI Taxonomy" id="2778365"/>
    <lineage>
        <taxon>Bacteria</taxon>
        <taxon>Bacillati</taxon>
        <taxon>Chloroflexota</taxon>
        <taxon>Ktedonobacteria</taxon>
        <taxon>Ktedonobacterales</taxon>
        <taxon>Ktedonobacteraceae</taxon>
        <taxon>Ktedonobacter</taxon>
    </lineage>
</organism>
<accession>A0ABQ3UYC6</accession>
<dbReference type="EMBL" id="BNJG01000002">
    <property type="protein sequence ID" value="GHO57310.1"/>
    <property type="molecule type" value="Genomic_DNA"/>
</dbReference>
<evidence type="ECO:0000313" key="3">
    <source>
        <dbReference type="Proteomes" id="UP000654345"/>
    </source>
</evidence>
<reference evidence="2 3" key="1">
    <citation type="journal article" date="2021" name="Int. J. Syst. Evol. Microbiol.">
        <title>Reticulibacter mediterranei gen. nov., sp. nov., within the new family Reticulibacteraceae fam. nov., and Ktedonospora formicarum gen. nov., sp. nov., Ktedonobacter robiniae sp. nov., Dictyobacter formicarum sp. nov. and Dictyobacter arantiisoli sp. nov., belonging to the class Ktedonobacteria.</title>
        <authorList>
            <person name="Yabe S."/>
            <person name="Zheng Y."/>
            <person name="Wang C.M."/>
            <person name="Sakai Y."/>
            <person name="Abe K."/>
            <person name="Yokota A."/>
            <person name="Donadio S."/>
            <person name="Cavaletti L."/>
            <person name="Monciardini P."/>
        </authorList>
    </citation>
    <scope>NUCLEOTIDE SEQUENCE [LARGE SCALE GENOMIC DNA]</scope>
    <source>
        <strain evidence="2 3">SOSP1-30</strain>
    </source>
</reference>
<keyword evidence="3" id="KW-1185">Reference proteome</keyword>
<feature type="region of interest" description="Disordered" evidence="1">
    <location>
        <begin position="23"/>
        <end position="50"/>
    </location>
</feature>
<comment type="caution">
    <text evidence="2">The sequence shown here is derived from an EMBL/GenBank/DDBJ whole genome shotgun (WGS) entry which is preliminary data.</text>
</comment>
<evidence type="ECO:0000256" key="1">
    <source>
        <dbReference type="SAM" id="MobiDB-lite"/>
    </source>
</evidence>
<name>A0ABQ3UYC6_9CHLR</name>
<sequence>MGALAKAAHVNCDFANVWLKDKAKAESRATDQGHQDTETVVDSEPERNVS</sequence>
<feature type="compositionally biased region" description="Basic and acidic residues" evidence="1">
    <location>
        <begin position="23"/>
        <end position="37"/>
    </location>
</feature>